<reference evidence="4" key="1">
    <citation type="journal article" date="2019" name="Int. J. Syst. Evol. Microbiol.">
        <title>The Global Catalogue of Microorganisms (GCM) 10K type strain sequencing project: providing services to taxonomists for standard genome sequencing and annotation.</title>
        <authorList>
            <consortium name="The Broad Institute Genomics Platform"/>
            <consortium name="The Broad Institute Genome Sequencing Center for Infectious Disease"/>
            <person name="Wu L."/>
            <person name="Ma J."/>
        </authorList>
    </citation>
    <scope>NUCLEOTIDE SEQUENCE [LARGE SCALE GENOMIC DNA]</scope>
    <source>
        <strain evidence="4">KCTC 42984</strain>
    </source>
</reference>
<gene>
    <name evidence="3" type="ORF">ACFOD9_00645</name>
</gene>
<dbReference type="PANTHER" id="PTHR24321">
    <property type="entry name" value="DEHYDROGENASES, SHORT CHAIN"/>
    <property type="match status" value="1"/>
</dbReference>
<dbReference type="SUPFAM" id="SSF51735">
    <property type="entry name" value="NAD(P)-binding Rossmann-fold domains"/>
    <property type="match status" value="1"/>
</dbReference>
<name>A0ABV7IMD8_9SPHN</name>
<evidence type="ECO:0000256" key="1">
    <source>
        <dbReference type="ARBA" id="ARBA00006484"/>
    </source>
</evidence>
<protein>
    <submittedName>
        <fullName evidence="3">SDR family NAD(P)-dependent oxidoreductase</fullName>
        <ecNumber evidence="3">1.1.1.-</ecNumber>
    </submittedName>
</protein>
<dbReference type="InterPro" id="IPR002347">
    <property type="entry name" value="SDR_fam"/>
</dbReference>
<dbReference type="InterPro" id="IPR020904">
    <property type="entry name" value="Sc_DH/Rdtase_CS"/>
</dbReference>
<dbReference type="GO" id="GO:0016491">
    <property type="term" value="F:oxidoreductase activity"/>
    <property type="evidence" value="ECO:0007669"/>
    <property type="project" value="UniProtKB-KW"/>
</dbReference>
<evidence type="ECO:0000313" key="4">
    <source>
        <dbReference type="Proteomes" id="UP001595604"/>
    </source>
</evidence>
<proteinExistence type="inferred from homology"/>
<accession>A0ABV7IMD8</accession>
<dbReference type="CDD" id="cd05233">
    <property type="entry name" value="SDR_c"/>
    <property type="match status" value="1"/>
</dbReference>
<dbReference type="Proteomes" id="UP001595604">
    <property type="component" value="Unassembled WGS sequence"/>
</dbReference>
<dbReference type="EC" id="1.1.1.-" evidence="3"/>
<organism evidence="3 4">
    <name type="scientific">Novosphingobium bradum</name>
    <dbReference type="NCBI Taxonomy" id="1737444"/>
    <lineage>
        <taxon>Bacteria</taxon>
        <taxon>Pseudomonadati</taxon>
        <taxon>Pseudomonadota</taxon>
        <taxon>Alphaproteobacteria</taxon>
        <taxon>Sphingomonadales</taxon>
        <taxon>Sphingomonadaceae</taxon>
        <taxon>Novosphingobium</taxon>
    </lineage>
</organism>
<dbReference type="InterPro" id="IPR036291">
    <property type="entry name" value="NAD(P)-bd_dom_sf"/>
</dbReference>
<evidence type="ECO:0000313" key="3">
    <source>
        <dbReference type="EMBL" id="MFC3172750.1"/>
    </source>
</evidence>
<dbReference type="Gene3D" id="3.40.50.720">
    <property type="entry name" value="NAD(P)-binding Rossmann-like Domain"/>
    <property type="match status" value="1"/>
</dbReference>
<comment type="similarity">
    <text evidence="1">Belongs to the short-chain dehydrogenases/reductases (SDR) family.</text>
</comment>
<dbReference type="Pfam" id="PF13561">
    <property type="entry name" value="adh_short_C2"/>
    <property type="match status" value="1"/>
</dbReference>
<evidence type="ECO:0000256" key="2">
    <source>
        <dbReference type="ARBA" id="ARBA00023002"/>
    </source>
</evidence>
<dbReference type="EMBL" id="JBHRTQ010000001">
    <property type="protein sequence ID" value="MFC3172750.1"/>
    <property type="molecule type" value="Genomic_DNA"/>
</dbReference>
<keyword evidence="2 3" id="KW-0560">Oxidoreductase</keyword>
<sequence>MAGRLADKVVIVAGAGGIGDGLVRRYAAEGAKLVIGDLRGDHAAALAAEVDPSGARAVGTELDGAEDASIAAMVALALARFGRLDGIHVNYAHVTDAHFQGGVELPLDLLDEGLRTNLRGYFLCARHAIPAMVKTGGGAIVFTSSVEAYKGTDVRFAYAMAKAGMLGLMRNIAVRYGVDGIRANAICPGYIGHERMSGMPDEVIDMVRSRTAIKSRVGRPDDIAAMGAFLLSDDAGYISGQTIAVDGGGTMRP</sequence>
<dbReference type="RefSeq" id="WP_379508147.1">
    <property type="nucleotide sequence ID" value="NZ_JBHRTQ010000001.1"/>
</dbReference>
<dbReference type="PANTHER" id="PTHR24321:SF14">
    <property type="entry name" value="SHORT-CHAIN TYPE DEHYDROGENASE_REDUCTASE BLR2146-RELATED"/>
    <property type="match status" value="1"/>
</dbReference>
<comment type="caution">
    <text evidence="3">The sequence shown here is derived from an EMBL/GenBank/DDBJ whole genome shotgun (WGS) entry which is preliminary data.</text>
</comment>
<dbReference type="PRINTS" id="PR00081">
    <property type="entry name" value="GDHRDH"/>
</dbReference>
<keyword evidence="4" id="KW-1185">Reference proteome</keyword>
<dbReference type="PROSITE" id="PS00061">
    <property type="entry name" value="ADH_SHORT"/>
    <property type="match status" value="1"/>
</dbReference>